<proteinExistence type="predicted"/>
<dbReference type="Proteomes" id="UP001305702">
    <property type="component" value="Chromosome"/>
</dbReference>
<gene>
    <name evidence="1" type="ORF">MJA45_22655</name>
</gene>
<dbReference type="EMBL" id="CP130318">
    <property type="protein sequence ID" value="WNQ10395.1"/>
    <property type="molecule type" value="Genomic_DNA"/>
</dbReference>
<dbReference type="AlphaFoldDB" id="A0AA96LBT8"/>
<organism evidence="1 2">
    <name type="scientific">Paenibacillus aurantius</name>
    <dbReference type="NCBI Taxonomy" id="2918900"/>
    <lineage>
        <taxon>Bacteria</taxon>
        <taxon>Bacillati</taxon>
        <taxon>Bacillota</taxon>
        <taxon>Bacilli</taxon>
        <taxon>Bacillales</taxon>
        <taxon>Paenibacillaceae</taxon>
        <taxon>Paenibacillus</taxon>
    </lineage>
</organism>
<evidence type="ECO:0000313" key="2">
    <source>
        <dbReference type="Proteomes" id="UP001305702"/>
    </source>
</evidence>
<dbReference type="RefSeq" id="WP_315604169.1">
    <property type="nucleotide sequence ID" value="NZ_CP130318.1"/>
</dbReference>
<accession>A0AA96LBT8</accession>
<evidence type="ECO:0000313" key="1">
    <source>
        <dbReference type="EMBL" id="WNQ10395.1"/>
    </source>
</evidence>
<protein>
    <submittedName>
        <fullName evidence="1">Uncharacterized protein</fullName>
    </submittedName>
</protein>
<reference evidence="1 2" key="1">
    <citation type="submission" date="2022-02" db="EMBL/GenBank/DDBJ databases">
        <title>Paenibacillus sp. MBLB1776 Whole Genome Shotgun Sequencing.</title>
        <authorList>
            <person name="Hwang C.Y."/>
            <person name="Cho E.-S."/>
            <person name="Seo M.-J."/>
        </authorList>
    </citation>
    <scope>NUCLEOTIDE SEQUENCE [LARGE SCALE GENOMIC DNA]</scope>
    <source>
        <strain evidence="1 2">MBLB1776</strain>
    </source>
</reference>
<sequence>MDKNLDKIKGYMEKLKASASNLVTERQGQEERDEEDTSVILDRRVYTMLKQRAEHRHTTVEALVERAVQQYIAAQAAEKTLQVSVERKENNPLLYLDGLTKNLD</sequence>
<keyword evidence="2" id="KW-1185">Reference proteome</keyword>
<name>A0AA96LBT8_9BACL</name>
<dbReference type="KEGG" id="paun:MJA45_22655"/>